<evidence type="ECO:0000256" key="1">
    <source>
        <dbReference type="SAM" id="MobiDB-lite"/>
    </source>
</evidence>
<protein>
    <submittedName>
        <fullName evidence="2">Uncharacterized protein</fullName>
    </submittedName>
</protein>
<sequence>MCDCLRSLPLVDFKVAAIEQKLISPDVAFVFHVLKSFGHCAKERLQQVTRFTARRLDKALNQLIVLEKVVRINGELIFVQLPPELEALVSAQAHATTDEEVAALCAAPAPAFTQAVVSTTSTTTDSSADQPCASDSEVVTEHKANLKSSSETEAEVVTTFEDSSESEPVTKDSVANTNPVPRADELKADAPAFVADTPSVQTKSVSETAAAAATTSVAKVATKDIPVADTKPLATKVASGASVLHAAPVSSSLPVSQTAVVANAASEEQTASKTEGSGVHNAEPISQSKAIPEPDDIPVLQAEPVETPVFANVVNGQQAAVVVTTQRNESQTVAYVSTAQNSVPASGVQQYQSQFAAPQQYQSQFAAPPVPAMQAVQSVSNPVSGNRPRDLQEVVNYIYSNPVKFAHLLNNPKVDILSTAAHFYDFYTNKDWKIRDEPIHDWTCALSSAVRRGVKADGKKQGWAIVYFDTTDVVSQLKAGVSAAQLNQANGQGASSQMQYQSQSWSQTQHSQSSLQAPALGQAHSQPMPLGQLSAMRATQAVFNGGKGSYNGQQSPLTQSQNTPSQCTTASLDSIGSDEFDDDVQIINTPEWLAMDKERQNRINIKLVQLIGHPPKTMDYTNSGDGSMSLDEYEAYDKDYAEYIRRVNRVRPQLIQKYRDVPTDQL</sequence>
<feature type="compositionally biased region" description="Low complexity" evidence="1">
    <location>
        <begin position="495"/>
        <end position="516"/>
    </location>
</feature>
<feature type="region of interest" description="Disordered" evidence="1">
    <location>
        <begin position="266"/>
        <end position="292"/>
    </location>
</feature>
<gene>
    <name evidence="2" type="ORF">H9850_01310</name>
</gene>
<feature type="region of interest" description="Disordered" evidence="1">
    <location>
        <begin position="544"/>
        <end position="576"/>
    </location>
</feature>
<feature type="compositionally biased region" description="Polar residues" evidence="1">
    <location>
        <begin position="266"/>
        <end position="275"/>
    </location>
</feature>
<feature type="compositionally biased region" description="Polar residues" evidence="1">
    <location>
        <begin position="550"/>
        <end position="574"/>
    </location>
</feature>
<feature type="region of interest" description="Disordered" evidence="1">
    <location>
        <begin position="160"/>
        <end position="189"/>
    </location>
</feature>
<reference evidence="2" key="2">
    <citation type="submission" date="2021-04" db="EMBL/GenBank/DDBJ databases">
        <authorList>
            <person name="Gilroy R."/>
        </authorList>
    </citation>
    <scope>NUCLEOTIDE SEQUENCE</scope>
    <source>
        <strain evidence="2">USASDec5-558</strain>
    </source>
</reference>
<evidence type="ECO:0000313" key="2">
    <source>
        <dbReference type="EMBL" id="HIX56095.1"/>
    </source>
</evidence>
<feature type="region of interest" description="Disordered" evidence="1">
    <location>
        <begin position="495"/>
        <end position="527"/>
    </location>
</feature>
<reference evidence="2" key="1">
    <citation type="journal article" date="2021" name="PeerJ">
        <title>Extensive microbial diversity within the chicken gut microbiome revealed by metagenomics and culture.</title>
        <authorList>
            <person name="Gilroy R."/>
            <person name="Ravi A."/>
            <person name="Getino M."/>
            <person name="Pursley I."/>
            <person name="Horton D.L."/>
            <person name="Alikhan N.F."/>
            <person name="Baker D."/>
            <person name="Gharbi K."/>
            <person name="Hall N."/>
            <person name="Watson M."/>
            <person name="Adriaenssens E.M."/>
            <person name="Foster-Nyarko E."/>
            <person name="Jarju S."/>
            <person name="Secka A."/>
            <person name="Antonio M."/>
            <person name="Oren A."/>
            <person name="Chaudhuri R.R."/>
            <person name="La Ragione R."/>
            <person name="Hildebrand F."/>
            <person name="Pallen M.J."/>
        </authorList>
    </citation>
    <scope>NUCLEOTIDE SEQUENCE</scope>
    <source>
        <strain evidence="2">USASDec5-558</strain>
    </source>
</reference>
<organism evidence="2 3">
    <name type="scientific">Candidatus Anaerobiospirillum pullistercoris</name>
    <dbReference type="NCBI Taxonomy" id="2838452"/>
    <lineage>
        <taxon>Bacteria</taxon>
        <taxon>Pseudomonadati</taxon>
        <taxon>Pseudomonadota</taxon>
        <taxon>Gammaproteobacteria</taxon>
        <taxon>Aeromonadales</taxon>
        <taxon>Succinivibrionaceae</taxon>
        <taxon>Anaerobiospirillum</taxon>
    </lineage>
</organism>
<accession>A0A9D2AZZ5</accession>
<dbReference type="EMBL" id="DXEV01000028">
    <property type="protein sequence ID" value="HIX56095.1"/>
    <property type="molecule type" value="Genomic_DNA"/>
</dbReference>
<evidence type="ECO:0000313" key="3">
    <source>
        <dbReference type="Proteomes" id="UP000886829"/>
    </source>
</evidence>
<comment type="caution">
    <text evidence="2">The sequence shown here is derived from an EMBL/GenBank/DDBJ whole genome shotgun (WGS) entry which is preliminary data.</text>
</comment>
<dbReference type="AlphaFoldDB" id="A0A9D2AZZ5"/>
<name>A0A9D2AZZ5_9GAMM</name>
<proteinExistence type="predicted"/>
<dbReference type="Proteomes" id="UP000886829">
    <property type="component" value="Unassembled WGS sequence"/>
</dbReference>